<dbReference type="GO" id="GO:0000731">
    <property type="term" value="P:DNA synthesis involved in DNA repair"/>
    <property type="evidence" value="ECO:0007669"/>
    <property type="project" value="TreeGrafter"/>
</dbReference>
<keyword evidence="9" id="KW-1185">Reference proteome</keyword>
<dbReference type="CDD" id="cd00009">
    <property type="entry name" value="AAA"/>
    <property type="match status" value="1"/>
</dbReference>
<protein>
    <recommendedName>
        <fullName evidence="3">Replication-associated recombination protein A</fullName>
    </recommendedName>
</protein>
<dbReference type="GO" id="GO:0003677">
    <property type="term" value="F:DNA binding"/>
    <property type="evidence" value="ECO:0007669"/>
    <property type="project" value="InterPro"/>
</dbReference>
<evidence type="ECO:0000259" key="7">
    <source>
        <dbReference type="SMART" id="SM00382"/>
    </source>
</evidence>
<evidence type="ECO:0000256" key="6">
    <source>
        <dbReference type="ARBA" id="ARBA00022840"/>
    </source>
</evidence>
<comment type="similarity">
    <text evidence="2">Belongs to the AAA ATPase family. RarA/MGS1/WRNIP1 subfamily.</text>
</comment>
<keyword evidence="5" id="KW-0547">Nucleotide-binding</keyword>
<keyword evidence="6" id="KW-0067">ATP-binding</keyword>
<organism evidence="8 9">
    <name type="scientific">Candidatus Endolissoclinum faulkneri L5</name>
    <dbReference type="NCBI Taxonomy" id="1401328"/>
    <lineage>
        <taxon>Bacteria</taxon>
        <taxon>Pseudomonadati</taxon>
        <taxon>Pseudomonadota</taxon>
        <taxon>Alphaproteobacteria</taxon>
        <taxon>Rhodospirillales</taxon>
        <taxon>Rhodospirillaceae</taxon>
        <taxon>Candidatus Endolissoclinum</taxon>
    </lineage>
</organism>
<dbReference type="SMART" id="SM00382">
    <property type="entry name" value="AAA"/>
    <property type="match status" value="1"/>
</dbReference>
<dbReference type="Proteomes" id="UP000018700">
    <property type="component" value="Chromosome"/>
</dbReference>
<dbReference type="GO" id="GO:0016887">
    <property type="term" value="F:ATP hydrolysis activity"/>
    <property type="evidence" value="ECO:0007669"/>
    <property type="project" value="InterPro"/>
</dbReference>
<dbReference type="RefSeq" id="WP_025300165.1">
    <property type="nucleotide sequence ID" value="NZ_CP006745.1"/>
</dbReference>
<dbReference type="Pfam" id="PF16193">
    <property type="entry name" value="AAA_assoc_2"/>
    <property type="match status" value="1"/>
</dbReference>
<evidence type="ECO:0000313" key="9">
    <source>
        <dbReference type="Proteomes" id="UP000018700"/>
    </source>
</evidence>
<evidence type="ECO:0000256" key="1">
    <source>
        <dbReference type="ARBA" id="ARBA00002393"/>
    </source>
</evidence>
<dbReference type="GO" id="GO:0008047">
    <property type="term" value="F:enzyme activator activity"/>
    <property type="evidence" value="ECO:0007669"/>
    <property type="project" value="TreeGrafter"/>
</dbReference>
<keyword evidence="4" id="KW-0235">DNA replication</keyword>
<dbReference type="FunFam" id="1.20.272.10:FF:000001">
    <property type="entry name" value="Putative AAA family ATPase"/>
    <property type="match status" value="1"/>
</dbReference>
<dbReference type="InterPro" id="IPR051314">
    <property type="entry name" value="AAA_ATPase_RarA/MGS1/WRNIP1"/>
</dbReference>
<dbReference type="EMBL" id="CP006745">
    <property type="protein sequence ID" value="AHC73278.1"/>
    <property type="molecule type" value="Genomic_DNA"/>
</dbReference>
<dbReference type="Gene3D" id="3.40.50.300">
    <property type="entry name" value="P-loop containing nucleotide triphosphate hydrolases"/>
    <property type="match status" value="1"/>
</dbReference>
<dbReference type="GO" id="GO:0005524">
    <property type="term" value="F:ATP binding"/>
    <property type="evidence" value="ECO:0007669"/>
    <property type="project" value="UniProtKB-KW"/>
</dbReference>
<reference evidence="8 9" key="1">
    <citation type="journal article" date="2013" name="PLoS ONE">
        <title>Bacterial endosymbiosis in a chordate host: long-term co-evolution and conservation of secondary metabolism.</title>
        <authorList>
            <person name="Kwan J.C."/>
            <person name="Schmidt E.W."/>
        </authorList>
    </citation>
    <scope>NUCLEOTIDE SEQUENCE [LARGE SCALE GENOMIC DNA]</scope>
    <source>
        <strain evidence="9">faulkneri L5</strain>
    </source>
</reference>
<dbReference type="InterPro" id="IPR008921">
    <property type="entry name" value="DNA_pol3_clamp-load_cplx_C"/>
</dbReference>
<evidence type="ECO:0000256" key="2">
    <source>
        <dbReference type="ARBA" id="ARBA00008959"/>
    </source>
</evidence>
<dbReference type="PATRIC" id="fig|1401328.3.peg.27"/>
<dbReference type="SUPFAM" id="SSF52540">
    <property type="entry name" value="P-loop containing nucleoside triphosphate hydrolases"/>
    <property type="match status" value="1"/>
</dbReference>
<evidence type="ECO:0000313" key="8">
    <source>
        <dbReference type="EMBL" id="AHC73278.1"/>
    </source>
</evidence>
<proteinExistence type="inferred from homology"/>
<dbReference type="PANTHER" id="PTHR13779:SF7">
    <property type="entry name" value="ATPASE WRNIP1"/>
    <property type="match status" value="1"/>
</dbReference>
<dbReference type="InterPro" id="IPR021886">
    <property type="entry name" value="MgsA_C"/>
</dbReference>
<dbReference type="Gene3D" id="1.10.3710.10">
    <property type="entry name" value="DNA polymerase III clamp loader subunits, C-terminal domain"/>
    <property type="match status" value="1"/>
</dbReference>
<dbReference type="FunFam" id="3.40.50.300:FF:000137">
    <property type="entry name" value="Replication-associated recombination protein A"/>
    <property type="match status" value="1"/>
</dbReference>
<dbReference type="Pfam" id="PF00004">
    <property type="entry name" value="AAA"/>
    <property type="match status" value="1"/>
</dbReference>
<sequence>MSFLKNQFICSLADRLRPKQLDEVVGQDHLLGQSGLISGMLAKGRLASMIMWGPPGCGKTTIGLLLSKEVGLEFMSLSAVFSGISDIKKVFTKARDLRASGNKGILLFIDEIHRFNRVQQDSLLPVIEDGVVTLVGATTENPSFELSAALLSRVQVFVLHQLDDAALDLLLSRAVQDEGRKLPVTEDGKAALRAISNGDGRCLLNMIEEVFELSPNQPLDSSGIISRLQSHVSVGCKKNREERYNLISALHKSMRGSDPNAALYWLARMLRNGKDAAYILRRLTRFAVEDVGMADPTAITTAIACWDAYNRLGSPEGDLVISYLVVHLATAIKSNATYKAHEAAKHSAQQTHSLMPPKHILNSSTRLKRELSYGVGCSYDHDVENAFSGQNYFPDGMVRQRFYNPVKVGFELEISNRLAYFDNLRCKRQNK</sequence>
<evidence type="ECO:0000256" key="5">
    <source>
        <dbReference type="ARBA" id="ARBA00022741"/>
    </source>
</evidence>
<dbReference type="GO" id="GO:0006261">
    <property type="term" value="P:DNA-templated DNA replication"/>
    <property type="evidence" value="ECO:0007669"/>
    <property type="project" value="TreeGrafter"/>
</dbReference>
<dbReference type="InterPro" id="IPR003593">
    <property type="entry name" value="AAA+_ATPase"/>
</dbReference>
<feature type="domain" description="AAA+ ATPase" evidence="7">
    <location>
        <begin position="45"/>
        <end position="164"/>
    </location>
</feature>
<name>V9TUB4_9PROT</name>
<dbReference type="GO" id="GO:0017116">
    <property type="term" value="F:single-stranded DNA helicase activity"/>
    <property type="evidence" value="ECO:0007669"/>
    <property type="project" value="TreeGrafter"/>
</dbReference>
<dbReference type="AlphaFoldDB" id="V9TUB4"/>
<dbReference type="HOGENOM" id="CLU_017985_0_3_5"/>
<dbReference type="OrthoDB" id="9778364at2"/>
<dbReference type="CDD" id="cd18139">
    <property type="entry name" value="HLD_clamp_RarA"/>
    <property type="match status" value="1"/>
</dbReference>
<dbReference type="eggNOG" id="COG2256">
    <property type="taxonomic scope" value="Bacteria"/>
</dbReference>
<evidence type="ECO:0000256" key="3">
    <source>
        <dbReference type="ARBA" id="ARBA00020776"/>
    </source>
</evidence>
<dbReference type="InterPro" id="IPR027417">
    <property type="entry name" value="P-loop_NTPase"/>
</dbReference>
<dbReference type="Gene3D" id="1.20.272.10">
    <property type="match status" value="1"/>
</dbReference>
<gene>
    <name evidence="8" type="primary">ycaJ</name>
    <name evidence="8" type="ORF">P856_27</name>
</gene>
<evidence type="ECO:0000256" key="4">
    <source>
        <dbReference type="ARBA" id="ARBA00022705"/>
    </source>
</evidence>
<dbReference type="SUPFAM" id="SSF48019">
    <property type="entry name" value="post-AAA+ oligomerization domain-like"/>
    <property type="match status" value="1"/>
</dbReference>
<accession>V9TUB4</accession>
<dbReference type="STRING" id="1401328.P856_27"/>
<dbReference type="PANTHER" id="PTHR13779">
    <property type="entry name" value="WERNER HELICASE-INTERACTING PROTEIN 1 FAMILY MEMBER"/>
    <property type="match status" value="1"/>
</dbReference>
<dbReference type="InterPro" id="IPR032423">
    <property type="entry name" value="AAA_assoc_2"/>
</dbReference>
<comment type="function">
    <text evidence="1">DNA-dependent ATPase that plays important roles in cellular responses to stalled DNA replication processes.</text>
</comment>
<dbReference type="KEGG" id="efk:P856_27"/>
<dbReference type="InterPro" id="IPR003959">
    <property type="entry name" value="ATPase_AAA_core"/>
</dbReference>
<dbReference type="Pfam" id="PF12002">
    <property type="entry name" value="MgsA_C"/>
    <property type="match status" value="1"/>
</dbReference>